<evidence type="ECO:0000259" key="1">
    <source>
        <dbReference type="Pfam" id="PF07833"/>
    </source>
</evidence>
<keyword evidence="3" id="KW-1185">Reference proteome</keyword>
<organism evidence="2 3">
    <name type="scientific">Lysinibacillus antri</name>
    <dbReference type="NCBI Taxonomy" id="2498145"/>
    <lineage>
        <taxon>Bacteria</taxon>
        <taxon>Bacillati</taxon>
        <taxon>Bacillota</taxon>
        <taxon>Bacilli</taxon>
        <taxon>Bacillales</taxon>
        <taxon>Bacillaceae</taxon>
        <taxon>Lysinibacillus</taxon>
    </lineage>
</organism>
<comment type="caution">
    <text evidence="2">The sequence shown here is derived from an EMBL/GenBank/DDBJ whole genome shotgun (WGS) entry which is preliminary data.</text>
</comment>
<evidence type="ECO:0000313" key="2">
    <source>
        <dbReference type="EMBL" id="RUL49016.1"/>
    </source>
</evidence>
<dbReference type="SUPFAM" id="SSF55383">
    <property type="entry name" value="Copper amine oxidase, domain N"/>
    <property type="match status" value="1"/>
</dbReference>
<gene>
    <name evidence="2" type="ORF">EK386_16010</name>
</gene>
<name>A0A432L8F3_9BACI</name>
<feature type="domain" description="Copper amine oxidase-like N-terminal" evidence="1">
    <location>
        <begin position="124"/>
        <end position="214"/>
    </location>
</feature>
<evidence type="ECO:0000313" key="3">
    <source>
        <dbReference type="Proteomes" id="UP000287910"/>
    </source>
</evidence>
<reference evidence="2 3" key="1">
    <citation type="submission" date="2018-12" db="EMBL/GenBank/DDBJ databases">
        <title>Lysinibacillus antri sp. nov., isolated from a cave soil.</title>
        <authorList>
            <person name="Narsing Rao M.P."/>
            <person name="Zhang H."/>
            <person name="Dong Z.-Y."/>
            <person name="Niu X.-K."/>
            <person name="Zhang K."/>
            <person name="Fang B.-Z."/>
            <person name="Kang Y.-Q."/>
            <person name="Xiao M."/>
            <person name="Li W.-J."/>
        </authorList>
    </citation>
    <scope>NUCLEOTIDE SEQUENCE [LARGE SCALE GENOMIC DNA]</scope>
    <source>
        <strain evidence="2 3">SYSU K30002</strain>
    </source>
</reference>
<dbReference type="InterPro" id="IPR036582">
    <property type="entry name" value="Mao_N_sf"/>
</dbReference>
<dbReference type="RefSeq" id="WP_126660190.1">
    <property type="nucleotide sequence ID" value="NZ_RYYR01000028.1"/>
</dbReference>
<dbReference type="EMBL" id="RYYR01000028">
    <property type="protein sequence ID" value="RUL49016.1"/>
    <property type="molecule type" value="Genomic_DNA"/>
</dbReference>
<sequence length="221" mass="25595">MDFKKIALSATTLLLVGTLSNGLLVKADDDEDDDEHKFHEEYHDDDKYEYEDDDEEYEYEYEEDDEYEYDNYTDPTVSTQDTWNIWTRTMMVQKGELPFNESKNVTLTVENENNPLSFYVIPRDREFFVPGKAVAETLGAKATVYNTSKILEVTTDNTEMILRADKNVAYDNNLKTPLPSVAFYMNNDIYIPISVITNALGYSVEWQAENNTFICRPLTSN</sequence>
<protein>
    <submittedName>
        <fullName evidence="2">Copper amine oxidase N-terminal domain-containing protein</fullName>
    </submittedName>
</protein>
<dbReference type="Proteomes" id="UP000287910">
    <property type="component" value="Unassembled WGS sequence"/>
</dbReference>
<dbReference type="Gene3D" id="3.30.457.10">
    <property type="entry name" value="Copper amine oxidase-like, N-terminal domain"/>
    <property type="match status" value="1"/>
</dbReference>
<dbReference type="Pfam" id="PF07833">
    <property type="entry name" value="Cu_amine_oxidN1"/>
    <property type="match status" value="1"/>
</dbReference>
<proteinExistence type="predicted"/>
<dbReference type="InterPro" id="IPR012854">
    <property type="entry name" value="Cu_amine_oxidase-like_N"/>
</dbReference>
<accession>A0A432L8F3</accession>
<dbReference type="AlphaFoldDB" id="A0A432L8F3"/>